<keyword evidence="2" id="KW-0418">Kinase</keyword>
<feature type="compositionally biased region" description="Polar residues" evidence="1">
    <location>
        <begin position="901"/>
        <end position="910"/>
    </location>
</feature>
<organism evidence="2 3">
    <name type="scientific">Trypanosoma theileri</name>
    <dbReference type="NCBI Taxonomy" id="67003"/>
    <lineage>
        <taxon>Eukaryota</taxon>
        <taxon>Discoba</taxon>
        <taxon>Euglenozoa</taxon>
        <taxon>Kinetoplastea</taxon>
        <taxon>Metakinetoplastina</taxon>
        <taxon>Trypanosomatida</taxon>
        <taxon>Trypanosomatidae</taxon>
        <taxon>Trypanosoma</taxon>
    </lineage>
</organism>
<name>A0A1X0NVM2_9TRYP</name>
<keyword evidence="3" id="KW-1185">Reference proteome</keyword>
<dbReference type="InterPro" id="IPR011989">
    <property type="entry name" value="ARM-like"/>
</dbReference>
<dbReference type="EMBL" id="NBCO01000016">
    <property type="protein sequence ID" value="ORC88661.1"/>
    <property type="molecule type" value="Genomic_DNA"/>
</dbReference>
<dbReference type="VEuPathDB" id="TriTrypDB:TM35_000162990"/>
<dbReference type="GeneID" id="39985951"/>
<dbReference type="SUPFAM" id="SSF48371">
    <property type="entry name" value="ARM repeat"/>
    <property type="match status" value="1"/>
</dbReference>
<keyword evidence="2" id="KW-0808">Transferase</keyword>
<reference evidence="2 3" key="1">
    <citation type="submission" date="2017-03" db="EMBL/GenBank/DDBJ databases">
        <title>An alternative strategy for trypanosome survival in the mammalian bloodstream revealed through genome and transcriptome analysis of the ubiquitous bovine parasite Trypanosoma (Megatrypanum) theileri.</title>
        <authorList>
            <person name="Kelly S."/>
            <person name="Ivens A."/>
            <person name="Mott A."/>
            <person name="O'Neill E."/>
            <person name="Emms D."/>
            <person name="Macleod O."/>
            <person name="Voorheis P."/>
            <person name="Matthews J."/>
            <person name="Matthews K."/>
            <person name="Carrington M."/>
        </authorList>
    </citation>
    <scope>NUCLEOTIDE SEQUENCE [LARGE SCALE GENOMIC DNA]</scope>
    <source>
        <strain evidence="2">Edinburgh</strain>
    </source>
</reference>
<protein>
    <submittedName>
        <fullName evidence="2">Putative casein kinase II, alpha chain</fullName>
    </submittedName>
</protein>
<accession>A0A1X0NVM2</accession>
<dbReference type="Proteomes" id="UP000192257">
    <property type="component" value="Unassembled WGS sequence"/>
</dbReference>
<evidence type="ECO:0000313" key="2">
    <source>
        <dbReference type="EMBL" id="ORC88661.1"/>
    </source>
</evidence>
<gene>
    <name evidence="2" type="ORF">TM35_000162990</name>
</gene>
<dbReference type="Gene3D" id="1.25.10.10">
    <property type="entry name" value="Leucine-rich Repeat Variant"/>
    <property type="match status" value="1"/>
</dbReference>
<proteinExistence type="predicted"/>
<dbReference type="InterPro" id="IPR016024">
    <property type="entry name" value="ARM-type_fold"/>
</dbReference>
<evidence type="ECO:0000256" key="1">
    <source>
        <dbReference type="SAM" id="MobiDB-lite"/>
    </source>
</evidence>
<comment type="caution">
    <text evidence="2">The sequence shown here is derived from an EMBL/GenBank/DDBJ whole genome shotgun (WGS) entry which is preliminary data.</text>
</comment>
<sequence>MLHDVEDTFLTLQDAFTTAIQFFAKRIVPHGAPLTEQQAVDILDVYDTLLGVETDGHDRLQQQRELQEREQQQRAHVARLSLEGHFAALLVNILSQHLSHVHPQDAQRQEPFLALRMRSLLSLQRLLIACSESGNVISMLCFRIVIQDSLLQQLLRVLAESPYEPLRAGVGETLFIFLVRIHDAPTGFVGCGGVEAMCRAVVADRSPAVRTVCAGVLRELAETHVDGLAGPAAVEALRRALRDDGAAEVRVLAAEVLERVVHRRAGEALRDPRALLDAARRALLPGEEGSGGVGVGVGRGGPPEAPAVAVETRTDPVAPVEAAARLLETATAAAAAHRLQEYFAHVTTEGMVEALLQRLGSQSHSHYQHNNGNAALARTLRMLLQYTPPTFALPCRILQNRELLAILLKTIVDAGRGRTIPGEDYAAFQIKNVELALCFAIIASQSSSYREYLSKELCDYPQWGTAIKKSVLSLLSAASLDYFTSIELYDITGFHLNKLNGVNWDVDNTPQNEYVVKLFQDQVRREGAKQKSVRSEYHTSLFPEVEIGFVKDQEKKVRLTFLILFHATNITFTVDNNMTAEMKPNFSELHTGKRNTLRFRLSSPAALSSKHYNMQQQQQQQFVGKRENILSPDSCFHSNLPLKDQSTVINDEMGAMAIAYDKFNSSMSFVLKYTQHYSTKKQKVEDVVETKDGYVVHLSRLKNPWHPIVENQKLKTWQVNDLKVGDLFYFSLPFDDIGTDTLNAVVYKARKHMAYIKRELLTAPQSNKGRRWFLHDMMKNIMPNMMTLLEELKTIVQNYGGDSTRFPIFLFREKELHFGERSLHPGNIVEVIDQIQFYFSQNVEETIGVNSERLLQLSQQLDNIEKSVNINAVFDAYSPSVILCGAGENEDDGDDGYGHGTISSDSEIGN</sequence>
<evidence type="ECO:0000313" key="3">
    <source>
        <dbReference type="Proteomes" id="UP000192257"/>
    </source>
</evidence>
<dbReference type="OrthoDB" id="243282at2759"/>
<dbReference type="RefSeq" id="XP_028882727.1">
    <property type="nucleotide sequence ID" value="XM_029026171.1"/>
</dbReference>
<dbReference type="GO" id="GO:0016301">
    <property type="term" value="F:kinase activity"/>
    <property type="evidence" value="ECO:0007669"/>
    <property type="project" value="UniProtKB-KW"/>
</dbReference>
<feature type="region of interest" description="Disordered" evidence="1">
    <location>
        <begin position="888"/>
        <end position="910"/>
    </location>
</feature>
<dbReference type="AlphaFoldDB" id="A0A1X0NVM2"/>